<dbReference type="PANTHER" id="PTHR31051">
    <property type="entry name" value="PROTEASOME ASSEMBLY CHAPERONE 3"/>
    <property type="match status" value="1"/>
</dbReference>
<evidence type="ECO:0000313" key="2">
    <source>
        <dbReference type="Proteomes" id="UP000007241"/>
    </source>
</evidence>
<proteinExistence type="predicted"/>
<dbReference type="Pfam" id="PF10178">
    <property type="entry name" value="PAC3"/>
    <property type="match status" value="1"/>
</dbReference>
<evidence type="ECO:0000313" key="1">
    <source>
        <dbReference type="EMBL" id="EGF79977.1"/>
    </source>
</evidence>
<dbReference type="HOGENOM" id="CLU_1366012_0_0_1"/>
<dbReference type="STRING" id="684364.F4P4W1"/>
<protein>
    <submittedName>
        <fullName evidence="1">Uncharacterized protein</fullName>
    </submittedName>
</protein>
<dbReference type="RefSeq" id="XP_006679476.1">
    <property type="nucleotide sequence ID" value="XM_006679413.1"/>
</dbReference>
<gene>
    <name evidence="1" type="ORF">BATDEDRAFT_25540</name>
</gene>
<dbReference type="GO" id="GO:0043248">
    <property type="term" value="P:proteasome assembly"/>
    <property type="evidence" value="ECO:0007669"/>
    <property type="project" value="InterPro"/>
</dbReference>
<organism evidence="1 2">
    <name type="scientific">Batrachochytrium dendrobatidis (strain JAM81 / FGSC 10211)</name>
    <name type="common">Frog chytrid fungus</name>
    <dbReference type="NCBI Taxonomy" id="684364"/>
    <lineage>
        <taxon>Eukaryota</taxon>
        <taxon>Fungi</taxon>
        <taxon>Fungi incertae sedis</taxon>
        <taxon>Chytridiomycota</taxon>
        <taxon>Chytridiomycota incertae sedis</taxon>
        <taxon>Chytridiomycetes</taxon>
        <taxon>Rhizophydiales</taxon>
        <taxon>Rhizophydiales incertae sedis</taxon>
        <taxon>Batrachochytrium</taxon>
    </lineage>
</organism>
<accession>F4P4W1</accession>
<dbReference type="InterPro" id="IPR018788">
    <property type="entry name" value="Proteasome_assmbl_chp_3"/>
</dbReference>
<dbReference type="InterPro" id="IPR053720">
    <property type="entry name" value="Psm_Assembly_Chaperone"/>
</dbReference>
<dbReference type="PANTHER" id="PTHR31051:SF1">
    <property type="entry name" value="PROTEASOME ASSEMBLY CHAPERONE 3"/>
    <property type="match status" value="1"/>
</dbReference>
<dbReference type="InParanoid" id="F4P4W1"/>
<dbReference type="Gene3D" id="3.30.230.90">
    <property type="match status" value="1"/>
</dbReference>
<reference evidence="1 2" key="1">
    <citation type="submission" date="2009-12" db="EMBL/GenBank/DDBJ databases">
        <title>The draft genome of Batrachochytrium dendrobatidis.</title>
        <authorList>
            <consortium name="US DOE Joint Genome Institute (JGI-PGF)"/>
            <person name="Kuo A."/>
            <person name="Salamov A."/>
            <person name="Schmutz J."/>
            <person name="Lucas S."/>
            <person name="Pitluck S."/>
            <person name="Rosenblum E."/>
            <person name="Stajich J."/>
            <person name="Eisen M."/>
            <person name="Grigoriev I.V."/>
        </authorList>
    </citation>
    <scope>NUCLEOTIDE SEQUENCE [LARGE SCALE GENOMIC DNA]</scope>
    <source>
        <strain evidence="2">JAM81 / FGSC 10211</strain>
    </source>
</reference>
<dbReference type="EMBL" id="GL882885">
    <property type="protein sequence ID" value="EGF79977.1"/>
    <property type="molecule type" value="Genomic_DNA"/>
</dbReference>
<sequence>MESSVHICRIYSVNASSDTPKERSDEAIQSANAAADESLSNAIRQLSQAMASSGIENTQMFPISTRHLTGMIPSTSGVCNPTQVIFMEFANRFVLLVTQTGKIGSLSMASVDVSSAAQQGMFRSADAAEPSTTIKSLLGQRDSPLIHSLASHIVAQISRSHQSGNERPLLFGLSLADSSLLDSNATLSDDFKHTFQGNLH</sequence>
<name>F4P4W1_BATDJ</name>
<dbReference type="AlphaFoldDB" id="F4P4W1"/>
<keyword evidence="2" id="KW-1185">Reference proteome</keyword>
<dbReference type="Proteomes" id="UP000007241">
    <property type="component" value="Unassembled WGS sequence"/>
</dbReference>
<dbReference type="GeneID" id="18238813"/>
<dbReference type="OrthoDB" id="5593278at2759"/>